<evidence type="ECO:0000256" key="6">
    <source>
        <dbReference type="ARBA" id="ARBA00023136"/>
    </source>
</evidence>
<evidence type="ECO:0000259" key="8">
    <source>
        <dbReference type="PROSITE" id="PS50928"/>
    </source>
</evidence>
<feature type="domain" description="ABC transmembrane type-1" evidence="8">
    <location>
        <begin position="59"/>
        <end position="276"/>
    </location>
</feature>
<keyword evidence="4 7" id="KW-0812">Transmembrane</keyword>
<proteinExistence type="inferred from homology"/>
<feature type="transmembrane region" description="Helical" evidence="7">
    <location>
        <begin position="255"/>
        <end position="277"/>
    </location>
</feature>
<dbReference type="GO" id="GO:0055085">
    <property type="term" value="P:transmembrane transport"/>
    <property type="evidence" value="ECO:0007669"/>
    <property type="project" value="InterPro"/>
</dbReference>
<evidence type="ECO:0000256" key="2">
    <source>
        <dbReference type="ARBA" id="ARBA00022448"/>
    </source>
</evidence>
<dbReference type="Pfam" id="PF00528">
    <property type="entry name" value="BPD_transp_1"/>
    <property type="match status" value="1"/>
</dbReference>
<feature type="transmembrane region" description="Helical" evidence="7">
    <location>
        <begin position="151"/>
        <end position="174"/>
    </location>
</feature>
<organism evidence="9 10">
    <name type="scientific">Iocasia fonsfrigidae</name>
    <dbReference type="NCBI Taxonomy" id="2682810"/>
    <lineage>
        <taxon>Bacteria</taxon>
        <taxon>Bacillati</taxon>
        <taxon>Bacillota</taxon>
        <taxon>Clostridia</taxon>
        <taxon>Halanaerobiales</taxon>
        <taxon>Halanaerobiaceae</taxon>
        <taxon>Iocasia</taxon>
    </lineage>
</organism>
<dbReference type="EMBL" id="CP046640">
    <property type="protein sequence ID" value="QTL99915.1"/>
    <property type="molecule type" value="Genomic_DNA"/>
</dbReference>
<comment type="similarity">
    <text evidence="7">Belongs to the binding-protein-dependent transport system permease family.</text>
</comment>
<keyword evidence="5 7" id="KW-1133">Transmembrane helix</keyword>
<keyword evidence="10" id="KW-1185">Reference proteome</keyword>
<sequence length="288" mass="32790">MNLEGYAFILPWLIGFLAFMLYPLLMSLYYSFTKYSIVGNPEWIGLQNYLTIFLTDEKFWMSLKVTFFYVVFAVPLRLAAALALAMLFKKARPLTNFYRAAYYVPSILGGSVAISVVWRQLFGSKGAFNDILLSLGLINQRISWIGTPDTAIWTLILLAAWQFGSPMIVFLAGLKQIPKSLYEAAKIDGASKWQQFTRITIPLLTPVIFFNLLMQMVRLFLMFTQAFIITDGGPLDRTLVYALYLYRKGISFGHLGYGSALAWIILVILTVATIIIFKTSNKWVYYES</sequence>
<dbReference type="InterPro" id="IPR000515">
    <property type="entry name" value="MetI-like"/>
</dbReference>
<feature type="transmembrane region" description="Helical" evidence="7">
    <location>
        <begin position="67"/>
        <end position="88"/>
    </location>
</feature>
<dbReference type="SUPFAM" id="SSF160964">
    <property type="entry name" value="MalF N-terminal region-like"/>
    <property type="match status" value="1"/>
</dbReference>
<dbReference type="InterPro" id="IPR035906">
    <property type="entry name" value="MetI-like_sf"/>
</dbReference>
<feature type="transmembrane region" description="Helical" evidence="7">
    <location>
        <begin position="12"/>
        <end position="32"/>
    </location>
</feature>
<evidence type="ECO:0000313" key="10">
    <source>
        <dbReference type="Proteomes" id="UP000665020"/>
    </source>
</evidence>
<feature type="transmembrane region" description="Helical" evidence="7">
    <location>
        <begin position="100"/>
        <end position="118"/>
    </location>
</feature>
<evidence type="ECO:0000256" key="7">
    <source>
        <dbReference type="RuleBase" id="RU363032"/>
    </source>
</evidence>
<reference evidence="9" key="1">
    <citation type="submission" date="2019-12" db="EMBL/GenBank/DDBJ databases">
        <authorList>
            <person name="zhang j."/>
            <person name="sun C.M."/>
        </authorList>
    </citation>
    <scope>NUCLEOTIDE SEQUENCE</scope>
    <source>
        <strain evidence="9">NS-1</strain>
    </source>
</reference>
<dbReference type="InterPro" id="IPR051393">
    <property type="entry name" value="ABC_transporter_permease"/>
</dbReference>
<name>A0A8A7KIK7_9FIRM</name>
<dbReference type="KEGG" id="ifn:GM661_04510"/>
<dbReference type="SUPFAM" id="SSF161098">
    <property type="entry name" value="MetI-like"/>
    <property type="match status" value="1"/>
</dbReference>
<dbReference type="Proteomes" id="UP000665020">
    <property type="component" value="Chromosome"/>
</dbReference>
<dbReference type="PROSITE" id="PS50928">
    <property type="entry name" value="ABC_TM1"/>
    <property type="match status" value="1"/>
</dbReference>
<evidence type="ECO:0000256" key="5">
    <source>
        <dbReference type="ARBA" id="ARBA00022989"/>
    </source>
</evidence>
<keyword evidence="2 7" id="KW-0813">Transport</keyword>
<dbReference type="PANTHER" id="PTHR30193">
    <property type="entry name" value="ABC TRANSPORTER PERMEASE PROTEIN"/>
    <property type="match status" value="1"/>
</dbReference>
<keyword evidence="3" id="KW-1003">Cell membrane</keyword>
<evidence type="ECO:0000256" key="1">
    <source>
        <dbReference type="ARBA" id="ARBA00004651"/>
    </source>
</evidence>
<dbReference type="PANTHER" id="PTHR30193:SF1">
    <property type="entry name" value="ABC TRANSPORTER PERMEASE PROTEIN YESP-RELATED"/>
    <property type="match status" value="1"/>
</dbReference>
<evidence type="ECO:0000256" key="3">
    <source>
        <dbReference type="ARBA" id="ARBA00022475"/>
    </source>
</evidence>
<evidence type="ECO:0000313" key="9">
    <source>
        <dbReference type="EMBL" id="QTL99915.1"/>
    </source>
</evidence>
<dbReference type="AlphaFoldDB" id="A0A8A7KIK7"/>
<comment type="subcellular location">
    <subcellularLocation>
        <location evidence="1 7">Cell membrane</location>
        <topology evidence="1 7">Multi-pass membrane protein</topology>
    </subcellularLocation>
</comment>
<gene>
    <name evidence="9" type="ORF">GM661_04510</name>
</gene>
<accession>A0A8A7KIK7</accession>
<evidence type="ECO:0000256" key="4">
    <source>
        <dbReference type="ARBA" id="ARBA00022692"/>
    </source>
</evidence>
<protein>
    <submittedName>
        <fullName evidence="9">ABC transporter permease subunit</fullName>
    </submittedName>
</protein>
<dbReference type="Gene3D" id="1.10.3720.10">
    <property type="entry name" value="MetI-like"/>
    <property type="match status" value="1"/>
</dbReference>
<dbReference type="GO" id="GO:0005886">
    <property type="term" value="C:plasma membrane"/>
    <property type="evidence" value="ECO:0007669"/>
    <property type="project" value="UniProtKB-SubCell"/>
</dbReference>
<dbReference type="CDD" id="cd06261">
    <property type="entry name" value="TM_PBP2"/>
    <property type="match status" value="1"/>
</dbReference>
<keyword evidence="6 7" id="KW-0472">Membrane</keyword>